<sequence length="40" mass="4095">MRKTSSGLASYTHGVSFGPDKGKQQSGGSGKNNIARTLAV</sequence>
<feature type="region of interest" description="Disordered" evidence="1">
    <location>
        <begin position="1"/>
        <end position="40"/>
    </location>
</feature>
<protein>
    <submittedName>
        <fullName evidence="2">Uncharacterized protein</fullName>
    </submittedName>
</protein>
<reference evidence="2 3" key="1">
    <citation type="journal article" date="2018" name="Front. Microbiol.">
        <title>Hydrolytic Capabilities as a Key to Environmental Success: Chitinolytic and Cellulolytic Acidobacteria From Acidic Sub-arctic Soils and Boreal Peatlands.</title>
        <authorList>
            <person name="Belova S.E."/>
            <person name="Ravin N.V."/>
            <person name="Pankratov T.A."/>
            <person name="Rakitin A.L."/>
            <person name="Ivanova A.A."/>
            <person name="Beletsky A.V."/>
            <person name="Mardanov A.V."/>
            <person name="Sinninghe Damste J.S."/>
            <person name="Dedysh S.N."/>
        </authorList>
    </citation>
    <scope>NUCLEOTIDE SEQUENCE [LARGE SCALE GENOMIC DNA]</scope>
    <source>
        <strain evidence="2 3">SBC82</strain>
    </source>
</reference>
<proteinExistence type="predicted"/>
<dbReference type="EMBL" id="CP030840">
    <property type="protein sequence ID" value="AXC14536.1"/>
    <property type="molecule type" value="Genomic_DNA"/>
</dbReference>
<evidence type="ECO:0000313" key="3">
    <source>
        <dbReference type="Proteomes" id="UP000253606"/>
    </source>
</evidence>
<evidence type="ECO:0000256" key="1">
    <source>
        <dbReference type="SAM" id="MobiDB-lite"/>
    </source>
</evidence>
<name>A0A2Z5G7J5_9BACT</name>
<evidence type="ECO:0000313" key="2">
    <source>
        <dbReference type="EMBL" id="AXC14536.1"/>
    </source>
</evidence>
<dbReference type="AlphaFoldDB" id="A0A2Z5G7J5"/>
<dbReference type="KEGG" id="abas:ACPOL_5284"/>
<keyword evidence="3" id="KW-1185">Reference proteome</keyword>
<dbReference type="Proteomes" id="UP000253606">
    <property type="component" value="Chromosome"/>
</dbReference>
<gene>
    <name evidence="2" type="ORF">ACPOL_5284</name>
</gene>
<accession>A0A2Z5G7J5</accession>
<organism evidence="2 3">
    <name type="scientific">Acidisarcina polymorpha</name>
    <dbReference type="NCBI Taxonomy" id="2211140"/>
    <lineage>
        <taxon>Bacteria</taxon>
        <taxon>Pseudomonadati</taxon>
        <taxon>Acidobacteriota</taxon>
        <taxon>Terriglobia</taxon>
        <taxon>Terriglobales</taxon>
        <taxon>Acidobacteriaceae</taxon>
        <taxon>Acidisarcina</taxon>
    </lineage>
</organism>